<name>A0A5M8Q699_9BACT</name>
<dbReference type="RefSeq" id="WP_139014767.1">
    <property type="nucleotide sequence ID" value="NZ_VBSN01000076.1"/>
</dbReference>
<gene>
    <name evidence="2" type="ORF">FEM33_25315</name>
</gene>
<dbReference type="Proteomes" id="UP000323994">
    <property type="component" value="Unassembled WGS sequence"/>
</dbReference>
<keyword evidence="3" id="KW-1185">Reference proteome</keyword>
<dbReference type="AlphaFoldDB" id="A0A5M8Q699"/>
<evidence type="ECO:0000259" key="1">
    <source>
        <dbReference type="Pfam" id="PF13619"/>
    </source>
</evidence>
<comment type="caution">
    <text evidence="2">The sequence shown here is derived from an EMBL/GenBank/DDBJ whole genome shotgun (WGS) entry which is preliminary data.</text>
</comment>
<protein>
    <submittedName>
        <fullName evidence="2">KTSC domain-containing protein</fullName>
    </submittedName>
</protein>
<proteinExistence type="predicted"/>
<dbReference type="EMBL" id="VBSN01000076">
    <property type="protein sequence ID" value="KAA6430330.1"/>
    <property type="molecule type" value="Genomic_DNA"/>
</dbReference>
<accession>A0A5M8Q699</accession>
<evidence type="ECO:0000313" key="2">
    <source>
        <dbReference type="EMBL" id="KAA6430330.1"/>
    </source>
</evidence>
<reference evidence="2 3" key="1">
    <citation type="submission" date="2019-05" db="EMBL/GenBank/DDBJ databases">
        <authorList>
            <person name="Qu J.-H."/>
        </authorList>
    </citation>
    <scope>NUCLEOTIDE SEQUENCE [LARGE SCALE GENOMIC DNA]</scope>
    <source>
        <strain evidence="2 3">NS28</strain>
    </source>
</reference>
<feature type="domain" description="KTSC" evidence="1">
    <location>
        <begin position="8"/>
        <end position="63"/>
    </location>
</feature>
<dbReference type="Pfam" id="PF13619">
    <property type="entry name" value="KTSC"/>
    <property type="match status" value="1"/>
</dbReference>
<evidence type="ECO:0000313" key="3">
    <source>
        <dbReference type="Proteomes" id="UP000323994"/>
    </source>
</evidence>
<organism evidence="2 3">
    <name type="scientific">Dyadobacter flavalbus</name>
    <dbReference type="NCBI Taxonomy" id="2579942"/>
    <lineage>
        <taxon>Bacteria</taxon>
        <taxon>Pseudomonadati</taxon>
        <taxon>Bacteroidota</taxon>
        <taxon>Cytophagia</taxon>
        <taxon>Cytophagales</taxon>
        <taxon>Spirosomataceae</taxon>
        <taxon>Dyadobacter</taxon>
    </lineage>
</organism>
<sequence>MMDMVSVDSSSLAAIGYDYPKRTLRVEFLSGSVYDYREVDPEVFQLFLKAPSKGSFFDRNIKDCGYPFIRLA</sequence>
<dbReference type="InterPro" id="IPR025309">
    <property type="entry name" value="KTSC_dom"/>
</dbReference>